<dbReference type="InterPro" id="IPR004014">
    <property type="entry name" value="ATPase_P-typ_cation-transptr_N"/>
</dbReference>
<dbReference type="GO" id="GO:0005388">
    <property type="term" value="F:P-type calcium transporter activity"/>
    <property type="evidence" value="ECO:0007669"/>
    <property type="project" value="TreeGrafter"/>
</dbReference>
<evidence type="ECO:0000256" key="2">
    <source>
        <dbReference type="ARBA" id="ARBA00022692"/>
    </source>
</evidence>
<dbReference type="NCBIfam" id="TIGR01494">
    <property type="entry name" value="ATPase_P-type"/>
    <property type="match status" value="1"/>
</dbReference>
<keyword evidence="3" id="KW-0479">Metal-binding</keyword>
<feature type="transmembrane region" description="Helical" evidence="10">
    <location>
        <begin position="43"/>
        <end position="61"/>
    </location>
</feature>
<dbReference type="SFLD" id="SFLDG00002">
    <property type="entry name" value="C1.7:_P-type_atpase_like"/>
    <property type="match status" value="1"/>
</dbReference>
<dbReference type="Pfam" id="PF00122">
    <property type="entry name" value="E1-E2_ATPase"/>
    <property type="match status" value="1"/>
</dbReference>
<dbReference type="InterPro" id="IPR018303">
    <property type="entry name" value="ATPase_P-typ_P_site"/>
</dbReference>
<evidence type="ECO:0000313" key="15">
    <source>
        <dbReference type="Proteomes" id="UP001058072"/>
    </source>
</evidence>
<name>A0A9Q9FDK3_9FIRM</name>
<dbReference type="SUPFAM" id="SSF81653">
    <property type="entry name" value="Calcium ATPase, transduction domain A"/>
    <property type="match status" value="1"/>
</dbReference>
<dbReference type="InterPro" id="IPR006068">
    <property type="entry name" value="ATPase_P-typ_cation-transptr_C"/>
</dbReference>
<evidence type="ECO:0000256" key="4">
    <source>
        <dbReference type="ARBA" id="ARBA00022741"/>
    </source>
</evidence>
<evidence type="ECO:0000259" key="11">
    <source>
        <dbReference type="Pfam" id="PF00122"/>
    </source>
</evidence>
<evidence type="ECO:0000256" key="5">
    <source>
        <dbReference type="ARBA" id="ARBA00022840"/>
    </source>
</evidence>
<feature type="transmembrane region" description="Helical" evidence="10">
    <location>
        <begin position="817"/>
        <end position="837"/>
    </location>
</feature>
<dbReference type="Gene3D" id="1.20.1110.10">
    <property type="entry name" value="Calcium-transporting ATPase, transmembrane domain"/>
    <property type="match status" value="3"/>
</dbReference>
<dbReference type="RefSeq" id="WP_212724543.1">
    <property type="nucleotide sequence ID" value="NZ_CP071250.1"/>
</dbReference>
<dbReference type="EMBL" id="CP071250">
    <property type="protein sequence ID" value="UUF07363.1"/>
    <property type="molecule type" value="Genomic_DNA"/>
</dbReference>
<evidence type="ECO:0000313" key="14">
    <source>
        <dbReference type="EMBL" id="UUF07363.1"/>
    </source>
</evidence>
<evidence type="ECO:0000256" key="3">
    <source>
        <dbReference type="ARBA" id="ARBA00022723"/>
    </source>
</evidence>
<keyword evidence="7" id="KW-1278">Translocase</keyword>
<keyword evidence="4" id="KW-0547">Nucleotide-binding</keyword>
<accession>A0A9Q9FDK3</accession>
<keyword evidence="9 10" id="KW-0472">Membrane</keyword>
<dbReference type="SUPFAM" id="SSF81665">
    <property type="entry name" value="Calcium ATPase, transmembrane domain M"/>
    <property type="match status" value="1"/>
</dbReference>
<feature type="domain" description="Cation-transporting P-type ATPase C-terminal" evidence="12">
    <location>
        <begin position="696"/>
        <end position="865"/>
    </location>
</feature>
<evidence type="ECO:0000259" key="12">
    <source>
        <dbReference type="Pfam" id="PF00689"/>
    </source>
</evidence>
<evidence type="ECO:0000256" key="6">
    <source>
        <dbReference type="ARBA" id="ARBA00022842"/>
    </source>
</evidence>
<feature type="transmembrane region" description="Helical" evidence="10">
    <location>
        <begin position="243"/>
        <end position="265"/>
    </location>
</feature>
<feature type="transmembrane region" description="Helical" evidence="10">
    <location>
        <begin position="285"/>
        <end position="310"/>
    </location>
</feature>
<keyword evidence="5" id="KW-0067">ATP-binding</keyword>
<dbReference type="InterPro" id="IPR023299">
    <property type="entry name" value="ATPase_P-typ_cyto_dom_N"/>
</dbReference>
<proteinExistence type="predicted"/>
<dbReference type="Proteomes" id="UP001058072">
    <property type="component" value="Chromosome"/>
</dbReference>
<dbReference type="Gene3D" id="3.40.50.1000">
    <property type="entry name" value="HAD superfamily/HAD-like"/>
    <property type="match status" value="1"/>
</dbReference>
<dbReference type="PRINTS" id="PR00120">
    <property type="entry name" value="HATPASE"/>
</dbReference>
<dbReference type="Pfam" id="PF00690">
    <property type="entry name" value="Cation_ATPase_N"/>
    <property type="match status" value="1"/>
</dbReference>
<evidence type="ECO:0000256" key="10">
    <source>
        <dbReference type="SAM" id="Phobius"/>
    </source>
</evidence>
<dbReference type="PANTHER" id="PTHR24093:SF477">
    <property type="entry name" value="CALCIUM-TRANSPORTING ATPASE"/>
    <property type="match status" value="1"/>
</dbReference>
<feature type="domain" description="P-type ATPase A" evidence="11">
    <location>
        <begin position="100"/>
        <end position="221"/>
    </location>
</feature>
<gene>
    <name evidence="14" type="ORF">J0J70_06875</name>
</gene>
<evidence type="ECO:0000259" key="13">
    <source>
        <dbReference type="Pfam" id="PF00690"/>
    </source>
</evidence>
<comment type="subcellular location">
    <subcellularLocation>
        <location evidence="1">Membrane</location>
        <topology evidence="1">Multi-pass membrane protein</topology>
    </subcellularLocation>
</comment>
<dbReference type="PANTHER" id="PTHR24093">
    <property type="entry name" value="CATION TRANSPORTING ATPASE"/>
    <property type="match status" value="1"/>
</dbReference>
<feature type="transmembrane region" description="Helical" evidence="10">
    <location>
        <begin position="671"/>
        <end position="692"/>
    </location>
</feature>
<evidence type="ECO:0000256" key="1">
    <source>
        <dbReference type="ARBA" id="ARBA00004141"/>
    </source>
</evidence>
<keyword evidence="6" id="KW-0460">Magnesium</keyword>
<protein>
    <submittedName>
        <fullName evidence="14">Cation-translocating P-type ATPase</fullName>
    </submittedName>
</protein>
<dbReference type="Gene3D" id="2.70.150.10">
    <property type="entry name" value="Calcium-transporting ATPase, cytoplasmic transduction domain A"/>
    <property type="match status" value="1"/>
</dbReference>
<dbReference type="InterPro" id="IPR036412">
    <property type="entry name" value="HAD-like_sf"/>
</dbReference>
<feature type="transmembrane region" description="Helical" evidence="10">
    <location>
        <begin position="843"/>
        <end position="862"/>
    </location>
</feature>
<dbReference type="InterPro" id="IPR059000">
    <property type="entry name" value="ATPase_P-type_domA"/>
</dbReference>
<sequence>MLKGLTDEQVQESRLKYGSNVIEEAEPETFLDKVKGQLGDPMIKLLIAIAVIMGMLAVIGHGDWLEVAGIVFSVALVTLISARTELASDSEYRKLKSGVKKETCKVYRQGKVVELEIDDIVVGDCIILQSGDKIPADGFLADGFIKVDNSSLNGESEECKKFAHEDPNSVELSTWNTSITGDTFVDETSVFRGAVTVDGSAVMKVVRVGMATVMGEMAKEMADDEVDSPLKVKLSDLAHKISTYGYIGAVVIMVALLFSKVMAMGGFGAYFSQELILIFKQILEVVMLAVVIIVMAVPEGLPLMIAIVLMQNTKKLLDSQVLVRKPIGIETAGSLNILFSDKTGTITKGKLEVVEFFDGTLEDSYEASIMIKEQMLLCIGKNTGAMFDEAGEIIGGNATDKALLSFLTKENYEAVQGIKVFKSQQFNSANKYSAAELDGTTYYKGAPERLLSRAKYYLDHEGNVVPLDLAVINQKIDQLAEKSMRVLSFAYSNSPLVEDTLPTDLVIIGFVGIRDDVRPEARHAIGEVQQAGVQVVMITGDRKETAVAIAKDCGLIKKASDVALTSDELNQLSDETVKEMLPHIRVIARALPTDKSRMVRLAQELNLVCGMTGDGVNDAPALKRADVGFAMGSGTDVAKEVGDIVILDDNFKSIESAILYGRTIYNNIQKFIKFQLTINVAAVGICAIAPFLGMEQPLGVTHILWINLIMDGLGALALGSEPALKAYMNEKPKSRTESIVSRKMMGQILVAGTYVTILSLIFLTLPFFKQFFGSEDIHSTAYFSLFVLLAVFNAFNIRSEGVNLFVHMSQNPGFIKVMGMIVIVQIVLTFVGGKMFSCTPMGLTHWGLILLLAVSIIPVDLIRKTIVRVLHPKTQVSIVVEESPVSTASEADQKALEF</sequence>
<dbReference type="SUPFAM" id="SSF81660">
    <property type="entry name" value="Metal cation-transporting ATPase, ATP-binding domain N"/>
    <property type="match status" value="1"/>
</dbReference>
<evidence type="ECO:0000256" key="9">
    <source>
        <dbReference type="ARBA" id="ARBA00023136"/>
    </source>
</evidence>
<dbReference type="InterPro" id="IPR001757">
    <property type="entry name" value="P_typ_ATPase"/>
</dbReference>
<feature type="transmembrane region" description="Helical" evidence="10">
    <location>
        <begin position="748"/>
        <end position="768"/>
    </location>
</feature>
<dbReference type="InterPro" id="IPR023298">
    <property type="entry name" value="ATPase_P-typ_TM_dom_sf"/>
</dbReference>
<dbReference type="Pfam" id="PF00689">
    <property type="entry name" value="Cation_ATPase_C"/>
    <property type="match status" value="1"/>
</dbReference>
<dbReference type="PROSITE" id="PS00154">
    <property type="entry name" value="ATPASE_E1_E2"/>
    <property type="match status" value="1"/>
</dbReference>
<feature type="domain" description="Cation-transporting P-type ATPase N-terminal" evidence="13">
    <location>
        <begin position="3"/>
        <end position="52"/>
    </location>
</feature>
<dbReference type="Pfam" id="PF00702">
    <property type="entry name" value="Hydrolase"/>
    <property type="match status" value="1"/>
</dbReference>
<dbReference type="GO" id="GO:0005886">
    <property type="term" value="C:plasma membrane"/>
    <property type="evidence" value="ECO:0007669"/>
    <property type="project" value="TreeGrafter"/>
</dbReference>
<feature type="transmembrane region" description="Helical" evidence="10">
    <location>
        <begin position="67"/>
        <end position="86"/>
    </location>
</feature>
<dbReference type="AlphaFoldDB" id="A0A9Q9FDK3"/>
<dbReference type="SFLD" id="SFLDS00003">
    <property type="entry name" value="Haloacid_Dehalogenase"/>
    <property type="match status" value="1"/>
</dbReference>
<organism evidence="14 15">
    <name type="scientific">Turicibacter bilis</name>
    <dbReference type="NCBI Taxonomy" id="2735723"/>
    <lineage>
        <taxon>Bacteria</taxon>
        <taxon>Bacillati</taxon>
        <taxon>Bacillota</taxon>
        <taxon>Erysipelotrichia</taxon>
        <taxon>Erysipelotrichales</taxon>
        <taxon>Turicibacteraceae</taxon>
        <taxon>Turicibacter</taxon>
    </lineage>
</organism>
<dbReference type="InterPro" id="IPR023214">
    <property type="entry name" value="HAD_sf"/>
</dbReference>
<evidence type="ECO:0000256" key="8">
    <source>
        <dbReference type="ARBA" id="ARBA00022989"/>
    </source>
</evidence>
<evidence type="ECO:0000256" key="7">
    <source>
        <dbReference type="ARBA" id="ARBA00022967"/>
    </source>
</evidence>
<dbReference type="GO" id="GO:0016887">
    <property type="term" value="F:ATP hydrolysis activity"/>
    <property type="evidence" value="ECO:0007669"/>
    <property type="project" value="InterPro"/>
</dbReference>
<dbReference type="GO" id="GO:0046872">
    <property type="term" value="F:metal ion binding"/>
    <property type="evidence" value="ECO:0007669"/>
    <property type="project" value="UniProtKB-KW"/>
</dbReference>
<keyword evidence="2 10" id="KW-0812">Transmembrane</keyword>
<dbReference type="GO" id="GO:0005524">
    <property type="term" value="F:ATP binding"/>
    <property type="evidence" value="ECO:0007669"/>
    <property type="project" value="UniProtKB-KW"/>
</dbReference>
<keyword evidence="8 10" id="KW-1133">Transmembrane helix</keyword>
<reference evidence="14" key="1">
    <citation type="submission" date="2021-03" db="EMBL/GenBank/DDBJ databases">
        <title>Comparative Genomics and Metabolomics in the genus Turicibacter.</title>
        <authorList>
            <person name="Maki J."/>
            <person name="Looft T."/>
        </authorList>
    </citation>
    <scope>NUCLEOTIDE SEQUENCE</scope>
    <source>
        <strain evidence="14">ISU324</strain>
    </source>
</reference>
<dbReference type="InterPro" id="IPR008250">
    <property type="entry name" value="ATPase_P-typ_transduc_dom_A_sf"/>
</dbReference>
<dbReference type="PRINTS" id="PR00119">
    <property type="entry name" value="CATATPASE"/>
</dbReference>
<dbReference type="SUPFAM" id="SSF56784">
    <property type="entry name" value="HAD-like"/>
    <property type="match status" value="1"/>
</dbReference>
<dbReference type="Gene3D" id="3.40.1110.10">
    <property type="entry name" value="Calcium-transporting ATPase, cytoplasmic domain N"/>
    <property type="match status" value="1"/>
</dbReference>
<feature type="transmembrane region" description="Helical" evidence="10">
    <location>
        <begin position="704"/>
        <end position="727"/>
    </location>
</feature>
<dbReference type="SFLD" id="SFLDF00027">
    <property type="entry name" value="p-type_atpase"/>
    <property type="match status" value="1"/>
</dbReference>
<feature type="transmembrane region" description="Helical" evidence="10">
    <location>
        <begin position="780"/>
        <end position="797"/>
    </location>
</feature>
<dbReference type="InterPro" id="IPR044492">
    <property type="entry name" value="P_typ_ATPase_HD_dom"/>
</dbReference>